<dbReference type="EMBL" id="OIVN01002280">
    <property type="protein sequence ID" value="SPD02242.1"/>
    <property type="molecule type" value="Genomic_DNA"/>
</dbReference>
<organism evidence="6">
    <name type="scientific">Fagus sylvatica</name>
    <name type="common">Beechnut</name>
    <dbReference type="NCBI Taxonomy" id="28930"/>
    <lineage>
        <taxon>Eukaryota</taxon>
        <taxon>Viridiplantae</taxon>
        <taxon>Streptophyta</taxon>
        <taxon>Embryophyta</taxon>
        <taxon>Tracheophyta</taxon>
        <taxon>Spermatophyta</taxon>
        <taxon>Magnoliopsida</taxon>
        <taxon>eudicotyledons</taxon>
        <taxon>Gunneridae</taxon>
        <taxon>Pentapetalae</taxon>
        <taxon>rosids</taxon>
        <taxon>fabids</taxon>
        <taxon>Fagales</taxon>
        <taxon>Fagaceae</taxon>
        <taxon>Fagus</taxon>
    </lineage>
</organism>
<feature type="compositionally biased region" description="Basic and acidic residues" evidence="4">
    <location>
        <begin position="371"/>
        <end position="399"/>
    </location>
</feature>
<keyword evidence="3" id="KW-0539">Nucleus</keyword>
<feature type="compositionally biased region" description="Pro residues" evidence="4">
    <location>
        <begin position="220"/>
        <end position="261"/>
    </location>
</feature>
<dbReference type="GO" id="GO:0003682">
    <property type="term" value="F:chromatin binding"/>
    <property type="evidence" value="ECO:0007669"/>
    <property type="project" value="TreeGrafter"/>
</dbReference>
<evidence type="ECO:0000256" key="2">
    <source>
        <dbReference type="ARBA" id="ARBA00007560"/>
    </source>
</evidence>
<gene>
    <name evidence="6" type="ORF">FSB_LOCUS30124</name>
</gene>
<evidence type="ECO:0000256" key="3">
    <source>
        <dbReference type="ARBA" id="ARBA00023242"/>
    </source>
</evidence>
<feature type="region of interest" description="Disordered" evidence="4">
    <location>
        <begin position="831"/>
        <end position="875"/>
    </location>
</feature>
<comment type="similarity">
    <text evidence="2">Belongs to the PAF1 family.</text>
</comment>
<dbReference type="PANTHER" id="PTHR23188:SF12">
    <property type="entry name" value="RNA POLYMERASE II-ASSOCIATED FACTOR 1 HOMOLOG"/>
    <property type="match status" value="1"/>
</dbReference>
<keyword evidence="5" id="KW-0812">Transmembrane</keyword>
<evidence type="ECO:0000256" key="4">
    <source>
        <dbReference type="SAM" id="MobiDB-lite"/>
    </source>
</evidence>
<feature type="compositionally biased region" description="Pro residues" evidence="4">
    <location>
        <begin position="290"/>
        <end position="326"/>
    </location>
</feature>
<feature type="region of interest" description="Disordered" evidence="4">
    <location>
        <begin position="208"/>
        <end position="406"/>
    </location>
</feature>
<proteinExistence type="inferred from homology"/>
<accession>A0A2N9GRI2</accession>
<feature type="compositionally biased region" description="Polar residues" evidence="4">
    <location>
        <begin position="274"/>
        <end position="283"/>
    </location>
</feature>
<evidence type="ECO:0000256" key="5">
    <source>
        <dbReference type="SAM" id="Phobius"/>
    </source>
</evidence>
<dbReference type="SUPFAM" id="SSF47226">
    <property type="entry name" value="Histidine-containing phosphotransfer domain, HPT domain"/>
    <property type="match status" value="1"/>
</dbReference>
<dbReference type="PANTHER" id="PTHR23188">
    <property type="entry name" value="RNA POLYMERASE II-ASSOCIATED FACTOR 1 HOMOLOG"/>
    <property type="match status" value="1"/>
</dbReference>
<dbReference type="GO" id="GO:0000160">
    <property type="term" value="P:phosphorelay signal transduction system"/>
    <property type="evidence" value="ECO:0007669"/>
    <property type="project" value="InterPro"/>
</dbReference>
<dbReference type="GO" id="GO:0006368">
    <property type="term" value="P:transcription elongation by RNA polymerase II"/>
    <property type="evidence" value="ECO:0007669"/>
    <property type="project" value="InterPro"/>
</dbReference>
<reference evidence="6" key="1">
    <citation type="submission" date="2018-02" db="EMBL/GenBank/DDBJ databases">
        <authorList>
            <person name="Cohen D.B."/>
            <person name="Kent A.D."/>
        </authorList>
    </citation>
    <scope>NUCLEOTIDE SEQUENCE</scope>
</reference>
<dbReference type="InterPro" id="IPR036641">
    <property type="entry name" value="HPT_dom_sf"/>
</dbReference>
<dbReference type="InterPro" id="IPR007133">
    <property type="entry name" value="RNA_pol_II-assoc_Paf1"/>
</dbReference>
<evidence type="ECO:0000256" key="1">
    <source>
        <dbReference type="ARBA" id="ARBA00004123"/>
    </source>
</evidence>
<dbReference type="Pfam" id="PF03985">
    <property type="entry name" value="Paf1"/>
    <property type="match status" value="1"/>
</dbReference>
<dbReference type="Gene3D" id="1.20.120.160">
    <property type="entry name" value="HPT domain"/>
    <property type="match status" value="1"/>
</dbReference>
<dbReference type="GO" id="GO:0016593">
    <property type="term" value="C:Cdc73/Paf1 complex"/>
    <property type="evidence" value="ECO:0007669"/>
    <property type="project" value="InterPro"/>
</dbReference>
<keyword evidence="5" id="KW-1133">Transmembrane helix</keyword>
<dbReference type="AlphaFoldDB" id="A0A2N9GRI2"/>
<keyword evidence="5" id="KW-0472">Membrane</keyword>
<feature type="compositionally biased region" description="Basic and acidic residues" evidence="4">
    <location>
        <begin position="329"/>
        <end position="345"/>
    </location>
</feature>
<comment type="subcellular location">
    <subcellularLocation>
        <location evidence="1">Nucleus</location>
    </subcellularLocation>
</comment>
<protein>
    <recommendedName>
        <fullName evidence="7">RNA polymerase II-associated factor 1 homolog</fullName>
    </recommendedName>
</protein>
<feature type="transmembrane region" description="Helical" evidence="5">
    <location>
        <begin position="164"/>
        <end position="190"/>
    </location>
</feature>
<dbReference type="GO" id="GO:0000993">
    <property type="term" value="F:RNA polymerase II complex binding"/>
    <property type="evidence" value="ECO:0007669"/>
    <property type="project" value="TreeGrafter"/>
</dbReference>
<evidence type="ECO:0008006" key="7">
    <source>
        <dbReference type="Google" id="ProtNLM"/>
    </source>
</evidence>
<name>A0A2N9GRI2_FAGSY</name>
<evidence type="ECO:0000313" key="6">
    <source>
        <dbReference type="EMBL" id="SPD02242.1"/>
    </source>
</evidence>
<sequence length="875" mass="99584">MESSQLLRQVALKRQSLFDEGFLDEQFIQLEELQDHSNPNFAEEVVTTYYQDTSRLILNIEQELERRPLDFGKLDGYMYQFKGSSTSFGAKKIKAECTLFREYCKEGNGEGSWPRTGLSLHKPHSHHHQIKPLFHHNHHNHNHNHHNHIHHNNELNTIRTGLDIIVLLIPLLLQLLLLLLHLLPLLLLLLHTLKITTLPNCTLTSNYHHHQQQQHYGPPRTQPQPQAQPPPPPPPHQQYPYAPPPPPPPESSYPPPPPPPAQNSMPPQAPMYYPSNQFNQYSHQPMQPMQQPPAPPPPPPSSPPPSSSVPPPPPPSSPPPLAPAPPQNKESHERDRGTSRGDRGVPSKQQHKPPVPSSLQVKKSNGPPGRGETEEERRSRKKREFEKQRQEEKQRHQLKESQNSVLQKTQMLSSAAKGHGSIVGSRMGERRATPFLSSERIENRLKKPTTFLCKLKFRNELPDPSAQPKLVAPKKDKEQYTKYTITSLEKTYKPKLFVEPDLGIPLDLLDLSVYKYCLSIAVLLLGPQQFYSITMLIISCTCLISPPSVRPTLDPEDEELLRDDVSVTPVKNNGIRRKERPTDKGVAWLVKTQYISPLSMESTKQSLTEKQAKELREMKGGRNILENLNNRERQIKDIEASFEACKSRPVHATNKDLYPVEVLPLLPDFDRYEDQFVLAAFDSAPTADSEIHSKLDQTVREAFESQAIMKSYVATGSDTDKSFLAYMVPSPDELSKDMYDEQEDVSFSWVREYHYEFRLDDADDPTTYLVSFDEAEARYAPLPTKLVLRKKRAKEGRSSDEIEHFPVPSKVTVRRRSTVAAIELRDSEVYSHSKGSFSNSKRGGLDIEDGLGRPHKIGRHQDMDQYSGAEDEMSD</sequence>